<protein>
    <submittedName>
        <fullName evidence="2">Uncharacterized protein</fullName>
    </submittedName>
</protein>
<feature type="compositionally biased region" description="Basic residues" evidence="1">
    <location>
        <begin position="16"/>
        <end position="26"/>
    </location>
</feature>
<proteinExistence type="predicted"/>
<sequence length="89" mass="9687">MTPPKPKTTPAQAKTAKTKHQRRCPLHLRTGAIGRRARAQSALRRGFKRRSSGRRSSGSRDQRGSGSSNSEGTSRRCRKSNAAAVTARS</sequence>
<dbReference type="EMBL" id="GGEC01039918">
    <property type="protein sequence ID" value="MBX20402.1"/>
    <property type="molecule type" value="Transcribed_RNA"/>
</dbReference>
<evidence type="ECO:0000256" key="1">
    <source>
        <dbReference type="SAM" id="MobiDB-lite"/>
    </source>
</evidence>
<reference evidence="2" key="1">
    <citation type="submission" date="2018-02" db="EMBL/GenBank/DDBJ databases">
        <title>Rhizophora mucronata_Transcriptome.</title>
        <authorList>
            <person name="Meera S.P."/>
            <person name="Sreeshan A."/>
            <person name="Augustine A."/>
        </authorList>
    </citation>
    <scope>NUCLEOTIDE SEQUENCE</scope>
    <source>
        <tissue evidence="2">Leaf</tissue>
    </source>
</reference>
<accession>A0A2P2LR01</accession>
<feature type="region of interest" description="Disordered" evidence="1">
    <location>
        <begin position="1"/>
        <end position="89"/>
    </location>
</feature>
<organism evidence="2">
    <name type="scientific">Rhizophora mucronata</name>
    <name type="common">Asiatic mangrove</name>
    <dbReference type="NCBI Taxonomy" id="61149"/>
    <lineage>
        <taxon>Eukaryota</taxon>
        <taxon>Viridiplantae</taxon>
        <taxon>Streptophyta</taxon>
        <taxon>Embryophyta</taxon>
        <taxon>Tracheophyta</taxon>
        <taxon>Spermatophyta</taxon>
        <taxon>Magnoliopsida</taxon>
        <taxon>eudicotyledons</taxon>
        <taxon>Gunneridae</taxon>
        <taxon>Pentapetalae</taxon>
        <taxon>rosids</taxon>
        <taxon>fabids</taxon>
        <taxon>Malpighiales</taxon>
        <taxon>Rhizophoraceae</taxon>
        <taxon>Rhizophora</taxon>
    </lineage>
</organism>
<name>A0A2P2LR01_RHIMU</name>
<dbReference type="AlphaFoldDB" id="A0A2P2LR01"/>
<evidence type="ECO:0000313" key="2">
    <source>
        <dbReference type="EMBL" id="MBX20402.1"/>
    </source>
</evidence>